<reference evidence="3" key="1">
    <citation type="submission" date="2021-01" db="EMBL/GenBank/DDBJ databases">
        <authorList>
            <person name="Corre E."/>
            <person name="Pelletier E."/>
            <person name="Niang G."/>
            <person name="Scheremetjew M."/>
            <person name="Finn R."/>
            <person name="Kale V."/>
            <person name="Holt S."/>
            <person name="Cochrane G."/>
            <person name="Meng A."/>
            <person name="Brown T."/>
            <person name="Cohen L."/>
        </authorList>
    </citation>
    <scope>NUCLEOTIDE SEQUENCE</scope>
    <source>
        <strain evidence="3">CCMP 410</strain>
    </source>
</reference>
<proteinExistence type="predicted"/>
<dbReference type="SUPFAM" id="SSF52058">
    <property type="entry name" value="L domain-like"/>
    <property type="match status" value="1"/>
</dbReference>
<feature type="compositionally biased region" description="Polar residues" evidence="2">
    <location>
        <begin position="58"/>
        <end position="67"/>
    </location>
</feature>
<dbReference type="PANTHER" id="PTHR48059">
    <property type="entry name" value="POLYGALACTURONASE INHIBITOR 1"/>
    <property type="match status" value="1"/>
</dbReference>
<dbReference type="AlphaFoldDB" id="A0A7S1VC73"/>
<comment type="subcellular location">
    <subcellularLocation>
        <location evidence="1">Cell envelope</location>
    </subcellularLocation>
</comment>
<dbReference type="InterPro" id="IPR001611">
    <property type="entry name" value="Leu-rich_rpt"/>
</dbReference>
<accession>A0A7S1VC73</accession>
<evidence type="ECO:0000256" key="1">
    <source>
        <dbReference type="ARBA" id="ARBA00004196"/>
    </source>
</evidence>
<feature type="region of interest" description="Disordered" evidence="2">
    <location>
        <begin position="1"/>
        <end position="116"/>
    </location>
</feature>
<feature type="compositionally biased region" description="Low complexity" evidence="2">
    <location>
        <begin position="68"/>
        <end position="93"/>
    </location>
</feature>
<protein>
    <recommendedName>
        <fullName evidence="4">Leucine-rich repeat-containing N-terminal plant-type domain-containing protein</fullName>
    </recommendedName>
</protein>
<sequence length="402" mass="43257">MTSHRPISLCEPDALYVPTSAPAGLSPNPDASSAPTLSNRTESGLEVEHPPTMVPVMSSPTLDPSVQPSILPTVVSSSTPSHRPSSAPSLRPTTTPPTLAPTTAPTTAPPTPGPTTLLPTLEPTQVITSDTTLLPTPSTTAISPAQQESAWIGLIQSRMPSILFDDKAGSPQRRAMDWMLQDSFSLSHSDDHDRMVQRFALAVLFFATNGPYTWITPSSGWLDNSDLSSSSSTDECEWEHVGCSTEEQGVVDRLELSEQGLSGRLPNEIGLLSSLTDLNLLNNNIEGTLPSEIGLLTIMRWFSVANNKITGTLPSHLSLNTKLTYLDVPYNLGLTGQIPDLEPLSNLQLLYLFETDLTGTIPSSLCQRFLVEAYIDCGELECDCCDGWNETQFSPCPPPSAL</sequence>
<dbReference type="Pfam" id="PF00560">
    <property type="entry name" value="LRR_1"/>
    <property type="match status" value="1"/>
</dbReference>
<dbReference type="Gene3D" id="3.80.10.10">
    <property type="entry name" value="Ribonuclease Inhibitor"/>
    <property type="match status" value="1"/>
</dbReference>
<dbReference type="InterPro" id="IPR051848">
    <property type="entry name" value="PGIP"/>
</dbReference>
<dbReference type="EMBL" id="HBGK01036251">
    <property type="protein sequence ID" value="CAD9294959.1"/>
    <property type="molecule type" value="Transcribed_RNA"/>
</dbReference>
<evidence type="ECO:0000313" key="3">
    <source>
        <dbReference type="EMBL" id="CAD9294959.1"/>
    </source>
</evidence>
<name>A0A7S1VC73_9STRA</name>
<organism evidence="3">
    <name type="scientific">Grammatophora oceanica</name>
    <dbReference type="NCBI Taxonomy" id="210454"/>
    <lineage>
        <taxon>Eukaryota</taxon>
        <taxon>Sar</taxon>
        <taxon>Stramenopiles</taxon>
        <taxon>Ochrophyta</taxon>
        <taxon>Bacillariophyta</taxon>
        <taxon>Fragilariophyceae</taxon>
        <taxon>Fragilariophycidae</taxon>
        <taxon>Rhabdonematales</taxon>
        <taxon>Grammatophoraceae</taxon>
        <taxon>Grammatophora</taxon>
    </lineage>
</organism>
<gene>
    <name evidence="3" type="ORF">GOCE00092_LOCUS18773</name>
</gene>
<feature type="compositionally biased region" description="Polar residues" evidence="2">
    <location>
        <begin position="29"/>
        <end position="42"/>
    </location>
</feature>
<dbReference type="PANTHER" id="PTHR48059:SF30">
    <property type="entry name" value="OS06G0587000 PROTEIN"/>
    <property type="match status" value="1"/>
</dbReference>
<dbReference type="InterPro" id="IPR032675">
    <property type="entry name" value="LRR_dom_sf"/>
</dbReference>
<evidence type="ECO:0000256" key="2">
    <source>
        <dbReference type="SAM" id="MobiDB-lite"/>
    </source>
</evidence>
<evidence type="ECO:0008006" key="4">
    <source>
        <dbReference type="Google" id="ProtNLM"/>
    </source>
</evidence>